<evidence type="ECO:0000313" key="1">
    <source>
        <dbReference type="EMBL" id="SEQ24300.1"/>
    </source>
</evidence>
<dbReference type="AlphaFoldDB" id="A0A1H9EEZ9"/>
<evidence type="ECO:0000313" key="2">
    <source>
        <dbReference type="Proteomes" id="UP000198833"/>
    </source>
</evidence>
<accession>A0A1H9EEZ9</accession>
<name>A0A1H9EEZ9_9LACT</name>
<dbReference type="EMBL" id="FOEN01000007">
    <property type="protein sequence ID" value="SEQ24300.1"/>
    <property type="molecule type" value="Genomic_DNA"/>
</dbReference>
<proteinExistence type="predicted"/>
<dbReference type="STRING" id="89093.SAMN04488558_10720"/>
<reference evidence="1 2" key="1">
    <citation type="submission" date="2016-10" db="EMBL/GenBank/DDBJ databases">
        <authorList>
            <person name="de Groot N.N."/>
        </authorList>
    </citation>
    <scope>NUCLEOTIDE SEQUENCE [LARGE SCALE GENOMIC DNA]</scope>
    <source>
        <strain evidence="1 2">DSM 15695</strain>
    </source>
</reference>
<protein>
    <submittedName>
        <fullName evidence="1">Uncharacterized protein</fullName>
    </submittedName>
</protein>
<dbReference type="Proteomes" id="UP000198833">
    <property type="component" value="Unassembled WGS sequence"/>
</dbReference>
<keyword evidence="2" id="KW-1185">Reference proteome</keyword>
<gene>
    <name evidence="1" type="ORF">SAMN04488558_10720</name>
</gene>
<organism evidence="1 2">
    <name type="scientific">Ignavigranum ruoffiae</name>
    <dbReference type="NCBI Taxonomy" id="89093"/>
    <lineage>
        <taxon>Bacteria</taxon>
        <taxon>Bacillati</taxon>
        <taxon>Bacillota</taxon>
        <taxon>Bacilli</taxon>
        <taxon>Lactobacillales</taxon>
        <taxon>Aerococcaceae</taxon>
        <taxon>Ignavigranum</taxon>
    </lineage>
</organism>
<sequence length="44" mass="4686">MRVIRMLSSIFETSSASLSLLSATWLPVELGGPTLLSTKLAPIP</sequence>